<protein>
    <submittedName>
        <fullName evidence="7">AAA family ATPase</fullName>
    </submittedName>
</protein>
<evidence type="ECO:0000313" key="7">
    <source>
        <dbReference type="EMBL" id="UUF06732.1"/>
    </source>
</evidence>
<keyword evidence="2" id="KW-0378">Hydrolase</keyword>
<keyword evidence="1" id="KW-0547">Nucleotide-binding</keyword>
<dbReference type="SUPFAM" id="SSF52540">
    <property type="entry name" value="P-loop containing nucleoside triphosphate hydrolases"/>
    <property type="match status" value="1"/>
</dbReference>
<evidence type="ECO:0000313" key="8">
    <source>
        <dbReference type="Proteomes" id="UP001058016"/>
    </source>
</evidence>
<dbReference type="PANTHER" id="PTHR11070">
    <property type="entry name" value="UVRD / RECB / PCRA DNA HELICASE FAMILY MEMBER"/>
    <property type="match status" value="1"/>
</dbReference>
<evidence type="ECO:0000259" key="6">
    <source>
        <dbReference type="Pfam" id="PF00580"/>
    </source>
</evidence>
<gene>
    <name evidence="7" type="ORF">J0J69_03900</name>
</gene>
<dbReference type="RefSeq" id="WP_212725661.1">
    <property type="nucleotide sequence ID" value="NZ_CP071249.1"/>
</dbReference>
<feature type="coiled-coil region" evidence="5">
    <location>
        <begin position="454"/>
        <end position="481"/>
    </location>
</feature>
<reference evidence="7 8" key="1">
    <citation type="submission" date="2021-03" db="EMBL/GenBank/DDBJ databases">
        <title>Comparative Genomics and Metabolomics in the genus Turicibacter.</title>
        <authorList>
            <person name="Maki J."/>
            <person name="Looft T."/>
        </authorList>
    </citation>
    <scope>NUCLEOTIDE SEQUENCE [LARGE SCALE GENOMIC DNA]</scope>
    <source>
        <strain evidence="7 8">MMM721</strain>
    </source>
</reference>
<evidence type="ECO:0000256" key="1">
    <source>
        <dbReference type="ARBA" id="ARBA00022741"/>
    </source>
</evidence>
<evidence type="ECO:0000256" key="5">
    <source>
        <dbReference type="SAM" id="Coils"/>
    </source>
</evidence>
<keyword evidence="5" id="KW-0175">Coiled coil</keyword>
<dbReference type="Pfam" id="PF00580">
    <property type="entry name" value="UvrD-helicase"/>
    <property type="match status" value="1"/>
</dbReference>
<evidence type="ECO:0000256" key="2">
    <source>
        <dbReference type="ARBA" id="ARBA00022801"/>
    </source>
</evidence>
<proteinExistence type="predicted"/>
<sequence>MQIGNSVYTMENGKRKVGTITSIIDSNYYIIKFPNKATDISVHKDKFGVSYFLYEGAPLPAENLNQSSTKLYFKSAEEEEQHYANQIIEHFGYEIEELKNIYFQRNNKYQIEAFESAESIKRKSKLYEKIMNDPFKYHLFYEIKGQPNSVRLGAYDVHITEEQIVHSVNSPLYGQLLMQNRLAASQILIGNDKYFIQKRRDIHFNSSTKKITNLNEVEFSREMSQMTTENMDKYLIDSLSEDELYQTRLKTNSSELQEIFWTMTGTQHQIVREDVNTPLFIQGGAGTGKTSVGIHRISYLLYNKLIHEAIALGPNEHFAHYIEDSLANMGIESHQKVQTLSRLNFYINYLDQINQYVTTLTTRINDQLDLLNLDQLQLNNHLTADEYKLSPVSSTVKSMTQTIINSVPWNQLKSEVKKLKNLFQLNLIDEFNNFETFLSSFTSVLEKFSESIEYRQLQDSIKEKENLLEELAIIINKKQNEIYNLKLLTNDLQIQHDLVLTQVNEIEEHHLPIKQTYETYKQQLEETVTFHEQLLNQIDSDHEYQNQVNLSLKLKETTQAFLDYISDDYNKGEKKYNQLLEKYITLHDELEISESRLSELSKEIKQLVRTQTSTKFNYQNDQQRFKQLQNKVNFNDKKVEQINTTINTIVQLLNNLTPNHLISTEADNILLWIHYYFTLYPNTSEFYKDTYFFIDEAQDIPAFEFVLFHAINSQRVLFVGDVNQNIFGYNNFRSWEKHCQLYKAKFYELQYNWRSTKPIVKEAQQYIINYDYKNLGVVSGYPIKQQMISSLKELTTLINDNWIQEKVKFLPSNKSCAIIALNKVQFTLLQILLKSQIERGLIDIFDGNRTIKPQKLTLTSIDYVKGLEFFSTIIPLPHTDNFDQFEKARVYTALTRATDDLTVFLIDEQK</sequence>
<dbReference type="Gene3D" id="3.40.50.300">
    <property type="entry name" value="P-loop containing nucleotide triphosphate hydrolases"/>
    <property type="match status" value="3"/>
</dbReference>
<evidence type="ECO:0000256" key="4">
    <source>
        <dbReference type="ARBA" id="ARBA00022840"/>
    </source>
</evidence>
<dbReference type="InterPro" id="IPR013986">
    <property type="entry name" value="DExx_box_DNA_helicase_dom_sf"/>
</dbReference>
<dbReference type="InterPro" id="IPR000212">
    <property type="entry name" value="DNA_helicase_UvrD/REP"/>
</dbReference>
<keyword evidence="4" id="KW-0067">ATP-binding</keyword>
<keyword evidence="8" id="KW-1185">Reference proteome</keyword>
<dbReference type="Proteomes" id="UP001058016">
    <property type="component" value="Chromosome"/>
</dbReference>
<dbReference type="EMBL" id="CP071249">
    <property type="protein sequence ID" value="UUF06732.1"/>
    <property type="molecule type" value="Genomic_DNA"/>
</dbReference>
<feature type="domain" description="UvrD-like helicase ATP-binding" evidence="6">
    <location>
        <begin position="265"/>
        <end position="526"/>
    </location>
</feature>
<name>A0ABY5JJ60_9FIRM</name>
<dbReference type="InterPro" id="IPR027417">
    <property type="entry name" value="P-loop_NTPase"/>
</dbReference>
<organism evidence="7 8">
    <name type="scientific">Turicibacter bilis</name>
    <dbReference type="NCBI Taxonomy" id="2735723"/>
    <lineage>
        <taxon>Bacteria</taxon>
        <taxon>Bacillati</taxon>
        <taxon>Bacillota</taxon>
        <taxon>Erysipelotrichia</taxon>
        <taxon>Erysipelotrichales</taxon>
        <taxon>Turicibacteraceae</taxon>
        <taxon>Turicibacter</taxon>
    </lineage>
</organism>
<dbReference type="InterPro" id="IPR014016">
    <property type="entry name" value="UvrD-like_ATP-bd"/>
</dbReference>
<dbReference type="Gene3D" id="1.10.10.160">
    <property type="match status" value="1"/>
</dbReference>
<keyword evidence="3" id="KW-0347">Helicase</keyword>
<evidence type="ECO:0000256" key="3">
    <source>
        <dbReference type="ARBA" id="ARBA00022806"/>
    </source>
</evidence>
<dbReference type="PANTHER" id="PTHR11070:SF17">
    <property type="entry name" value="DNA HELICASE IV"/>
    <property type="match status" value="1"/>
</dbReference>
<accession>A0ABY5JJ60</accession>